<dbReference type="Gramene" id="TraesCS7B03G1157600.1">
    <property type="protein sequence ID" value="TraesCS7B03G1157600.1.CDS"/>
    <property type="gene ID" value="TraesCS7B03G1157600"/>
</dbReference>
<dbReference type="SMR" id="A0A3B6SNW7"/>
<reference evidence="8" key="1">
    <citation type="submission" date="2018-08" db="EMBL/GenBank/DDBJ databases">
        <authorList>
            <person name="Rossello M."/>
        </authorList>
    </citation>
    <scope>NUCLEOTIDE SEQUENCE [LARGE SCALE GENOMIC DNA]</scope>
    <source>
        <strain evidence="8">cv. Chinese Spring</strain>
    </source>
</reference>
<evidence type="ECO:0000256" key="2">
    <source>
        <dbReference type="ARBA" id="ARBA00022614"/>
    </source>
</evidence>
<keyword evidence="2" id="KW-0433">Leucine-rich repeat</keyword>
<feature type="domain" description="Disease resistance N-terminal" evidence="7">
    <location>
        <begin position="17"/>
        <end position="106"/>
    </location>
</feature>
<protein>
    <recommendedName>
        <fullName evidence="7">Disease resistance N-terminal domain-containing protein</fullName>
    </recommendedName>
</protein>
<reference evidence="8" key="2">
    <citation type="submission" date="2018-10" db="UniProtKB">
        <authorList>
            <consortium name="EnsemblPlants"/>
        </authorList>
    </citation>
    <scope>IDENTIFICATION</scope>
</reference>
<dbReference type="AlphaFoldDB" id="A0A3B6SNW7"/>
<keyword evidence="4" id="KW-0547">Nucleotide-binding</keyword>
<dbReference type="InterPro" id="IPR041118">
    <property type="entry name" value="Rx_N"/>
</dbReference>
<dbReference type="Pfam" id="PF18052">
    <property type="entry name" value="Rx_N"/>
    <property type="match status" value="1"/>
</dbReference>
<organism evidence="8">
    <name type="scientific">Triticum aestivum</name>
    <name type="common">Wheat</name>
    <dbReference type="NCBI Taxonomy" id="4565"/>
    <lineage>
        <taxon>Eukaryota</taxon>
        <taxon>Viridiplantae</taxon>
        <taxon>Streptophyta</taxon>
        <taxon>Embryophyta</taxon>
        <taxon>Tracheophyta</taxon>
        <taxon>Spermatophyta</taxon>
        <taxon>Magnoliopsida</taxon>
        <taxon>Liliopsida</taxon>
        <taxon>Poales</taxon>
        <taxon>Poaceae</taxon>
        <taxon>BOP clade</taxon>
        <taxon>Pooideae</taxon>
        <taxon>Triticodae</taxon>
        <taxon>Triticeae</taxon>
        <taxon>Triticinae</taxon>
        <taxon>Triticum</taxon>
    </lineage>
</organism>
<dbReference type="OMA" id="MAPHTTN"/>
<dbReference type="Proteomes" id="UP000019116">
    <property type="component" value="Chromosome 7B"/>
</dbReference>
<sequence>MADPVTIGATVGWGVSAVGWLVSPIISRLLNKAFAHLDFDATEKMNILDMQLLQLQRVTEVVDDSTYRVRLEPLLDKLRSAVYEAEDILDALEYQRLEKQIQDANSASSKMDSLKKTLRSAMPRSLLKDKIDGSCCCSVEF</sequence>
<keyword evidence="6" id="KW-0175">Coiled coil</keyword>
<evidence type="ECO:0000256" key="3">
    <source>
        <dbReference type="ARBA" id="ARBA00022737"/>
    </source>
</evidence>
<name>A0A3B6SNW7_WHEAT</name>
<accession>A0A3B6SNW7</accession>
<evidence type="ECO:0000313" key="8">
    <source>
        <dbReference type="EnsemblPlants" id="TraesCS7B02G428600.1"/>
    </source>
</evidence>
<proteinExistence type="inferred from homology"/>
<evidence type="ECO:0000256" key="6">
    <source>
        <dbReference type="SAM" id="Coils"/>
    </source>
</evidence>
<feature type="coiled-coil region" evidence="6">
    <location>
        <begin position="75"/>
        <end position="117"/>
    </location>
</feature>
<evidence type="ECO:0000256" key="5">
    <source>
        <dbReference type="ARBA" id="ARBA00022821"/>
    </source>
</evidence>
<keyword evidence="9" id="KW-1185">Reference proteome</keyword>
<dbReference type="Gramene" id="TraesCS7B02G428600.1">
    <property type="protein sequence ID" value="TraesCS7B02G428600.1"/>
    <property type="gene ID" value="TraesCS7B02G428600"/>
</dbReference>
<dbReference type="EnsemblPlants" id="TraesCS7B02G428600.1">
    <property type="protein sequence ID" value="TraesCS7B02G428600.1"/>
    <property type="gene ID" value="TraesCS7B02G428600"/>
</dbReference>
<keyword evidence="3" id="KW-0677">Repeat</keyword>
<evidence type="ECO:0000313" key="9">
    <source>
        <dbReference type="Proteomes" id="UP000019116"/>
    </source>
</evidence>
<evidence type="ECO:0000256" key="1">
    <source>
        <dbReference type="ARBA" id="ARBA00008894"/>
    </source>
</evidence>
<dbReference type="GO" id="GO:0006952">
    <property type="term" value="P:defense response"/>
    <property type="evidence" value="ECO:0007669"/>
    <property type="project" value="UniProtKB-KW"/>
</dbReference>
<evidence type="ECO:0000256" key="4">
    <source>
        <dbReference type="ARBA" id="ARBA00022741"/>
    </source>
</evidence>
<keyword evidence="5" id="KW-0611">Plant defense</keyword>
<comment type="similarity">
    <text evidence="1">Belongs to the disease resistance NB-LRR family.</text>
</comment>
<evidence type="ECO:0000259" key="7">
    <source>
        <dbReference type="Pfam" id="PF18052"/>
    </source>
</evidence>
<dbReference type="GO" id="GO:0000166">
    <property type="term" value="F:nucleotide binding"/>
    <property type="evidence" value="ECO:0007669"/>
    <property type="project" value="UniProtKB-KW"/>
</dbReference>